<reference evidence="3 4" key="1">
    <citation type="submission" date="2023-02" db="EMBL/GenBank/DDBJ databases">
        <title>Bacterial whole genomic sequence of Curvibacter sp. HBC61.</title>
        <authorList>
            <person name="Le V."/>
            <person name="Ko S.-R."/>
            <person name="Ahn C.-Y."/>
            <person name="Oh H.-M."/>
        </authorList>
    </citation>
    <scope>NUCLEOTIDE SEQUENCE [LARGE SCALE GENOMIC DNA]</scope>
    <source>
        <strain evidence="3 4">HBC61</strain>
    </source>
</reference>
<evidence type="ECO:0000313" key="4">
    <source>
        <dbReference type="Proteomes" id="UP001528673"/>
    </source>
</evidence>
<dbReference type="InterPro" id="IPR005064">
    <property type="entry name" value="BUG"/>
</dbReference>
<evidence type="ECO:0000256" key="1">
    <source>
        <dbReference type="ARBA" id="ARBA00006987"/>
    </source>
</evidence>
<name>A0ABT5MX25_9BURK</name>
<dbReference type="Proteomes" id="UP001528673">
    <property type="component" value="Unassembled WGS sequence"/>
</dbReference>
<feature type="signal peptide" evidence="2">
    <location>
        <begin position="1"/>
        <end position="34"/>
    </location>
</feature>
<keyword evidence="4" id="KW-1185">Reference proteome</keyword>
<protein>
    <submittedName>
        <fullName evidence="3">Bug family tripartite tricarboxylate transporter substrate binding protein</fullName>
    </submittedName>
</protein>
<accession>A0ABT5MX25</accession>
<comment type="similarity">
    <text evidence="1">Belongs to the UPF0065 (bug) family.</text>
</comment>
<gene>
    <name evidence="3" type="ORF">PSQ40_08475</name>
</gene>
<dbReference type="CDD" id="cd13579">
    <property type="entry name" value="PBP2_Bug_NagM"/>
    <property type="match status" value="1"/>
</dbReference>
<dbReference type="EMBL" id="JAQSIP010000003">
    <property type="protein sequence ID" value="MDD0838604.1"/>
    <property type="molecule type" value="Genomic_DNA"/>
</dbReference>
<dbReference type="Gene3D" id="3.40.190.150">
    <property type="entry name" value="Bordetella uptake gene, domain 1"/>
    <property type="match status" value="1"/>
</dbReference>
<feature type="chain" id="PRO_5045328557" evidence="2">
    <location>
        <begin position="35"/>
        <end position="336"/>
    </location>
</feature>
<proteinExistence type="inferred from homology"/>
<evidence type="ECO:0000313" key="3">
    <source>
        <dbReference type="EMBL" id="MDD0838604.1"/>
    </source>
</evidence>
<dbReference type="PROSITE" id="PS51318">
    <property type="entry name" value="TAT"/>
    <property type="match status" value="1"/>
</dbReference>
<dbReference type="InterPro" id="IPR042100">
    <property type="entry name" value="Bug_dom1"/>
</dbReference>
<dbReference type="PANTHER" id="PTHR42928">
    <property type="entry name" value="TRICARBOXYLATE-BINDING PROTEIN"/>
    <property type="match status" value="1"/>
</dbReference>
<dbReference type="Pfam" id="PF03401">
    <property type="entry name" value="TctC"/>
    <property type="match status" value="1"/>
</dbReference>
<dbReference type="RefSeq" id="WP_273950574.1">
    <property type="nucleotide sequence ID" value="NZ_JAQSIP010000003.1"/>
</dbReference>
<sequence>MNQHRRQFVQRLGSVAALGALGSSASLLPLNAFAQLVEQVKIYYGFPAGSSGDSVARRVGEKLMGSAYTKNAGVVENKPGAGGRIALESLKPSPADGSVLALSPFSALAIYPHIYTKMNYEQKDFTPVSIAAVMHHGLAVGPLVPASVKTLKDFLAWAKANPKDASYGSPGAGSTPHFIGALLGLNAGVEMRHVPYRGSIPGVTDLVGGQIAAMVTPSGDFIANAKAGKLRILATSGEKRSPYLPEVATFAEQGFADLTTEEWFGFYAPAKTPAPVVAAANAAINAALKEKSVIDSLAIVGLIAQGSTPEEMGRSQKLEFERWGPLVKRIGFSAES</sequence>
<dbReference type="PANTHER" id="PTHR42928:SF5">
    <property type="entry name" value="BLR1237 PROTEIN"/>
    <property type="match status" value="1"/>
</dbReference>
<dbReference type="SUPFAM" id="SSF53850">
    <property type="entry name" value="Periplasmic binding protein-like II"/>
    <property type="match status" value="1"/>
</dbReference>
<keyword evidence="2" id="KW-0732">Signal</keyword>
<comment type="caution">
    <text evidence="3">The sequence shown here is derived from an EMBL/GenBank/DDBJ whole genome shotgun (WGS) entry which is preliminary data.</text>
</comment>
<dbReference type="Gene3D" id="3.40.190.10">
    <property type="entry name" value="Periplasmic binding protein-like II"/>
    <property type="match status" value="1"/>
</dbReference>
<organism evidence="3 4">
    <name type="scientific">Curvibacter cyanobacteriorum</name>
    <dbReference type="NCBI Taxonomy" id="3026422"/>
    <lineage>
        <taxon>Bacteria</taxon>
        <taxon>Pseudomonadati</taxon>
        <taxon>Pseudomonadota</taxon>
        <taxon>Betaproteobacteria</taxon>
        <taxon>Burkholderiales</taxon>
        <taxon>Comamonadaceae</taxon>
        <taxon>Curvibacter</taxon>
    </lineage>
</organism>
<evidence type="ECO:0000256" key="2">
    <source>
        <dbReference type="SAM" id="SignalP"/>
    </source>
</evidence>
<dbReference type="InterPro" id="IPR006311">
    <property type="entry name" value="TAT_signal"/>
</dbReference>
<dbReference type="PIRSF" id="PIRSF017082">
    <property type="entry name" value="YflP"/>
    <property type="match status" value="1"/>
</dbReference>